<proteinExistence type="inferred from homology"/>
<evidence type="ECO:0000256" key="1">
    <source>
        <dbReference type="ARBA" id="ARBA00001412"/>
    </source>
</evidence>
<evidence type="ECO:0000256" key="2">
    <source>
        <dbReference type="ARBA" id="ARBA00007401"/>
    </source>
</evidence>
<dbReference type="Pfam" id="PF00703">
    <property type="entry name" value="Glyco_hydro_2"/>
    <property type="match status" value="1"/>
</dbReference>
<dbReference type="InterPro" id="IPR013783">
    <property type="entry name" value="Ig-like_fold"/>
</dbReference>
<evidence type="ECO:0000256" key="5">
    <source>
        <dbReference type="ARBA" id="ARBA00023295"/>
    </source>
</evidence>
<sequence>MSSARARSHESNLEHQPQSNHSLLSMVAVWDKPQPLQSIQLWLNSRHRKQRQVRGPEPSNPSCLSYNPNPFPRPRPRRHAPPLILRMSNTCFSPMASSLSSVSSLSHMLVVGERRQKSHVPLFSFSNECDAYVFAVSGSLIPPPSSSQHSSSHSCLRLFRWSLVVLCSSREDSASSTGADDESRILHLVNSTCSSDRDDDGVGGDDGNLNNVIDVPMCWQLHPSCANDDPPVYTNITYPIKIDPPNVPRHNPTGVFRTTAAPWPETWRQKRIVLCVEAADSCADVYFNGKHVGSGSDAKLPLEIDVTEHGSFQTNNRIAIVVRRWSAGSFLEDQDHWHLSGLTREVWIRAKPKLARIEDVNFTATATGVLAACVHVGVDDDERWNSLEVDVALRPFHAVGGAPHTDAFMSPSAAFVPPKELVRLSCKQAEIMPNRRDGMYRCRHRFAVDDANDDSSVRLWSPEAPHLYVLTVTLRHQGEHVLESEAFCVGFRTVRIAREPCAMLTLNGQPVEIRGVNRHEHCPHRGKAIRPRDAWDDVRLLADYGFNAVRTSHYPNHGALYDACDFYGLLVVDEANLETHGMDLSTSGSDISPLPWVSSRAPARHAKLSRHFLAHDDRWIAHYMERAARMVARDRNHCSIVMWSLGNESGSGPTIAAMYAYVRHQEFADAYAAHRRPIAYEGAGVNDGAGTVSDIAFPMYWSSEMCEKYCEFKRLMSSRGDDEDDEDEADVWDDASFHDGRDSKAKPLIQCEYSHAMGNSNGNFSDYWDTVRGRSGRRQQFPAFQGGFIWDMIDQGLLADSHRKHIDDVEGDCGSNAPDAYRAWVAQFDDDLRWHRSNAARRPKLAATSQPPPYRYGGDFKPHDEAYPHDANFNINGIFFPDRVPKPACFEIRHCMQPLHFVWSDGALSDVVVLPYTSFVSPADELDFTWQLYDDDGVVLTAEMPFGAVSFATKQQEGEWNYRFAPFALDASHMKRAASTVASIATVVCRARRRENAGSCMMPPRDAVAASRSRSTCPVVAFDRLVVRKAEPVPRAVRAISTTLSEFSLDEGRSWQKSFQVAGTGASTGCVIWRVQSPTASMHVTIRLDEGARLEQCTWICGGGRTKRVIFASLAPCFYRAPTDNDEGGETSGPRGSFASRWRDFGLDCAELRCTGAQPAGRDAVAVAMAVMCGGCRVGRIALHVALDCNACTISTAYVLTPEVAWPPVARVGVCAEIVSKGCDTVRWHGDGPHECYPDRRESALPGIYDIPLNAMATPYIKPSESGARTNVRQLTLVSDTSSPHITFSPLHGEPFACASARRASMSRVMHTSHADELAVEDSVYVHLDSMHMGLGGDTSWAPHTKKPWLISLRKNVGVAFGVCISNKEV</sequence>
<evidence type="ECO:0000256" key="6">
    <source>
        <dbReference type="ARBA" id="ARBA00032230"/>
    </source>
</evidence>
<dbReference type="InterPro" id="IPR006104">
    <property type="entry name" value="Glyco_hydro_2_N"/>
</dbReference>
<dbReference type="SMART" id="SM01038">
    <property type="entry name" value="Bgal_small_N"/>
    <property type="match status" value="1"/>
</dbReference>
<dbReference type="PROSITE" id="PS00719">
    <property type="entry name" value="GLYCOSYL_HYDROL_F2_1"/>
    <property type="match status" value="1"/>
</dbReference>
<dbReference type="Proteomes" id="UP000660262">
    <property type="component" value="Unassembled WGS sequence"/>
</dbReference>
<comment type="catalytic activity">
    <reaction evidence="1">
        <text>Hydrolysis of terminal non-reducing beta-D-galactose residues in beta-D-galactosides.</text>
        <dbReference type="EC" id="3.2.1.23"/>
    </reaction>
</comment>
<evidence type="ECO:0000313" key="10">
    <source>
        <dbReference type="EMBL" id="GHP03512.1"/>
    </source>
</evidence>
<dbReference type="Pfam" id="PF02836">
    <property type="entry name" value="Glyco_hydro_2_C"/>
    <property type="match status" value="2"/>
</dbReference>
<dbReference type="PANTHER" id="PTHR46323:SF2">
    <property type="entry name" value="BETA-GALACTOSIDASE"/>
    <property type="match status" value="1"/>
</dbReference>
<dbReference type="InterPro" id="IPR008979">
    <property type="entry name" value="Galactose-bd-like_sf"/>
</dbReference>
<dbReference type="PANTHER" id="PTHR46323">
    <property type="entry name" value="BETA-GALACTOSIDASE"/>
    <property type="match status" value="1"/>
</dbReference>
<dbReference type="InterPro" id="IPR036156">
    <property type="entry name" value="Beta-gal/glucu_dom_sf"/>
</dbReference>
<dbReference type="InterPro" id="IPR011013">
    <property type="entry name" value="Gal_mutarotase_sf_dom"/>
</dbReference>
<dbReference type="SUPFAM" id="SSF74650">
    <property type="entry name" value="Galactose mutarotase-like"/>
    <property type="match status" value="1"/>
</dbReference>
<evidence type="ECO:0000256" key="4">
    <source>
        <dbReference type="ARBA" id="ARBA00022801"/>
    </source>
</evidence>
<dbReference type="InterPro" id="IPR014718">
    <property type="entry name" value="GH-type_carb-bd"/>
</dbReference>
<dbReference type="Gene3D" id="2.60.120.260">
    <property type="entry name" value="Galactose-binding domain-like"/>
    <property type="match status" value="1"/>
</dbReference>
<evidence type="ECO:0000313" key="11">
    <source>
        <dbReference type="Proteomes" id="UP000660262"/>
    </source>
</evidence>
<gene>
    <name evidence="10" type="ORF">PPROV_000226700</name>
</gene>
<dbReference type="InterPro" id="IPR050347">
    <property type="entry name" value="Bact_Beta-galactosidase"/>
</dbReference>
<dbReference type="SUPFAM" id="SSF49785">
    <property type="entry name" value="Galactose-binding domain-like"/>
    <property type="match status" value="1"/>
</dbReference>
<reference evidence="10" key="1">
    <citation type="submission" date="2020-10" db="EMBL/GenBank/DDBJ databases">
        <title>Unveiling of a novel bifunctional photoreceptor, Dualchrome1, isolated from a cosmopolitan green alga.</title>
        <authorList>
            <person name="Suzuki S."/>
            <person name="Kawachi M."/>
        </authorList>
    </citation>
    <scope>NUCLEOTIDE SEQUENCE</scope>
    <source>
        <strain evidence="10">NIES 2893</strain>
    </source>
</reference>
<dbReference type="EC" id="3.2.1.23" evidence="3"/>
<dbReference type="Pfam" id="PF02837">
    <property type="entry name" value="Glyco_hydro_2_N"/>
    <property type="match status" value="1"/>
</dbReference>
<evidence type="ECO:0000256" key="3">
    <source>
        <dbReference type="ARBA" id="ARBA00012756"/>
    </source>
</evidence>
<evidence type="ECO:0000256" key="8">
    <source>
        <dbReference type="SAM" id="MobiDB-lite"/>
    </source>
</evidence>
<dbReference type="InterPro" id="IPR006101">
    <property type="entry name" value="Glyco_hydro_2"/>
</dbReference>
<feature type="domain" description="Beta galactosidase small chain/" evidence="9">
    <location>
        <begin position="1100"/>
        <end position="1366"/>
    </location>
</feature>
<keyword evidence="4 7" id="KW-0378">Hydrolase</keyword>
<dbReference type="InterPro" id="IPR017853">
    <property type="entry name" value="GH"/>
</dbReference>
<dbReference type="Gene3D" id="2.70.98.10">
    <property type="match status" value="1"/>
</dbReference>
<accession>A0A830HA48</accession>
<dbReference type="InterPro" id="IPR006102">
    <property type="entry name" value="Ig-like_GH2"/>
</dbReference>
<keyword evidence="11" id="KW-1185">Reference proteome</keyword>
<organism evidence="10 11">
    <name type="scientific">Pycnococcus provasolii</name>
    <dbReference type="NCBI Taxonomy" id="41880"/>
    <lineage>
        <taxon>Eukaryota</taxon>
        <taxon>Viridiplantae</taxon>
        <taxon>Chlorophyta</taxon>
        <taxon>Pseudoscourfieldiophyceae</taxon>
        <taxon>Pseudoscourfieldiales</taxon>
        <taxon>Pycnococcaceae</taxon>
        <taxon>Pycnococcus</taxon>
    </lineage>
</organism>
<feature type="region of interest" description="Disordered" evidence="8">
    <location>
        <begin position="47"/>
        <end position="79"/>
    </location>
</feature>
<comment type="similarity">
    <text evidence="2 7">Belongs to the glycosyl hydrolase 2 family.</text>
</comment>
<dbReference type="Gene3D" id="2.60.40.10">
    <property type="entry name" value="Immunoglobulins"/>
    <property type="match status" value="1"/>
</dbReference>
<comment type="caution">
    <text evidence="10">The sequence shown here is derived from an EMBL/GenBank/DDBJ whole genome shotgun (WGS) entry which is preliminary data.</text>
</comment>
<evidence type="ECO:0000256" key="7">
    <source>
        <dbReference type="RuleBase" id="RU361154"/>
    </source>
</evidence>
<dbReference type="Pfam" id="PF02929">
    <property type="entry name" value="Bgal_small_N"/>
    <property type="match status" value="1"/>
</dbReference>
<keyword evidence="5 7" id="KW-0326">Glycosidase</keyword>
<dbReference type="SUPFAM" id="SSF49303">
    <property type="entry name" value="beta-Galactosidase/glucuronidase domain"/>
    <property type="match status" value="1"/>
</dbReference>
<dbReference type="InterPro" id="IPR023230">
    <property type="entry name" value="Glyco_hydro_2_CS"/>
</dbReference>
<dbReference type="OrthoDB" id="408320at2759"/>
<dbReference type="Gene3D" id="3.20.20.80">
    <property type="entry name" value="Glycosidases"/>
    <property type="match status" value="1"/>
</dbReference>
<dbReference type="InterPro" id="IPR004199">
    <property type="entry name" value="B-gal_small/dom_5"/>
</dbReference>
<evidence type="ECO:0000259" key="9">
    <source>
        <dbReference type="SMART" id="SM01038"/>
    </source>
</evidence>
<dbReference type="GO" id="GO:0030246">
    <property type="term" value="F:carbohydrate binding"/>
    <property type="evidence" value="ECO:0007669"/>
    <property type="project" value="InterPro"/>
</dbReference>
<dbReference type="EMBL" id="BNJQ01000005">
    <property type="protein sequence ID" value="GHP03512.1"/>
    <property type="molecule type" value="Genomic_DNA"/>
</dbReference>
<dbReference type="PRINTS" id="PR00132">
    <property type="entry name" value="GLHYDRLASE2"/>
</dbReference>
<dbReference type="GO" id="GO:0005990">
    <property type="term" value="P:lactose catabolic process"/>
    <property type="evidence" value="ECO:0007669"/>
    <property type="project" value="TreeGrafter"/>
</dbReference>
<name>A0A830HA48_9CHLO</name>
<protein>
    <recommendedName>
        <fullName evidence="3">beta-galactosidase</fullName>
        <ecNumber evidence="3">3.2.1.23</ecNumber>
    </recommendedName>
    <alternativeName>
        <fullName evidence="6">Lactase</fullName>
    </alternativeName>
</protein>
<dbReference type="GO" id="GO:0004565">
    <property type="term" value="F:beta-galactosidase activity"/>
    <property type="evidence" value="ECO:0007669"/>
    <property type="project" value="UniProtKB-EC"/>
</dbReference>
<dbReference type="SUPFAM" id="SSF51445">
    <property type="entry name" value="(Trans)glycosidases"/>
    <property type="match status" value="1"/>
</dbReference>
<dbReference type="InterPro" id="IPR006103">
    <property type="entry name" value="Glyco_hydro_2_cat"/>
</dbReference>
<dbReference type="GO" id="GO:0009341">
    <property type="term" value="C:beta-galactosidase complex"/>
    <property type="evidence" value="ECO:0007669"/>
    <property type="project" value="InterPro"/>
</dbReference>